<dbReference type="EMBL" id="LJCR01000436">
    <property type="protein sequence ID" value="KPV52774.1"/>
    <property type="molecule type" value="Genomic_DNA"/>
</dbReference>
<organism evidence="1 2">
    <name type="scientific">Kouleothrix aurantiaca</name>
    <dbReference type="NCBI Taxonomy" id="186479"/>
    <lineage>
        <taxon>Bacteria</taxon>
        <taxon>Bacillati</taxon>
        <taxon>Chloroflexota</taxon>
        <taxon>Chloroflexia</taxon>
        <taxon>Chloroflexales</taxon>
        <taxon>Roseiflexineae</taxon>
        <taxon>Roseiflexaceae</taxon>
        <taxon>Kouleothrix</taxon>
    </lineage>
</organism>
<feature type="non-terminal residue" evidence="1">
    <location>
        <position position="224"/>
    </location>
</feature>
<dbReference type="Proteomes" id="UP000050509">
    <property type="component" value="Unassembled WGS sequence"/>
</dbReference>
<sequence length="224" mass="25370">MADVLVTVSGVIASNIHEQIAEGKRPRADYLELARVLKADLLDYPAARRVTGRFGALLERLAGADIMLAWACFRLRKMYSTIFTDGEQVGIPFALLSKVIGARQRAHHIMIVHILSVKKKMAFFDYMAIQSHIDRFLVYSTWQKQFIEQRWSILPEKVVFTPFMVDKDFFNSIPMPDQAKDEPMICAVGLEARDYPTLLAAVKDLPVRVIIAAASPWSKRSDNT</sequence>
<comment type="caution">
    <text evidence="1">The sequence shown here is derived from an EMBL/GenBank/DDBJ whole genome shotgun (WGS) entry which is preliminary data.</text>
</comment>
<keyword evidence="2" id="KW-1185">Reference proteome</keyword>
<reference evidence="1 2" key="1">
    <citation type="submission" date="2015-09" db="EMBL/GenBank/DDBJ databases">
        <title>Draft genome sequence of Kouleothrix aurantiaca JCM 19913.</title>
        <authorList>
            <person name="Hemp J."/>
        </authorList>
    </citation>
    <scope>NUCLEOTIDE SEQUENCE [LARGE SCALE GENOMIC DNA]</scope>
    <source>
        <strain evidence="1 2">COM-B</strain>
    </source>
</reference>
<evidence type="ECO:0000313" key="2">
    <source>
        <dbReference type="Proteomes" id="UP000050509"/>
    </source>
</evidence>
<accession>A0A0P9D1H1</accession>
<dbReference type="AlphaFoldDB" id="A0A0P9D1H1"/>
<protein>
    <submittedName>
        <fullName evidence="1">Glycosyl transferase family 1</fullName>
    </submittedName>
</protein>
<gene>
    <name evidence="1" type="ORF">SE17_13495</name>
</gene>
<name>A0A0P9D1H1_9CHLR</name>
<proteinExistence type="predicted"/>
<evidence type="ECO:0000313" key="1">
    <source>
        <dbReference type="EMBL" id="KPV52774.1"/>
    </source>
</evidence>
<dbReference type="SUPFAM" id="SSF53756">
    <property type="entry name" value="UDP-Glycosyltransferase/glycogen phosphorylase"/>
    <property type="match status" value="1"/>
</dbReference>
<dbReference type="GO" id="GO:0016740">
    <property type="term" value="F:transferase activity"/>
    <property type="evidence" value="ECO:0007669"/>
    <property type="project" value="UniProtKB-KW"/>
</dbReference>
<keyword evidence="1" id="KW-0808">Transferase</keyword>